<keyword evidence="5 7" id="KW-1133">Transmembrane helix</keyword>
<keyword evidence="9" id="KW-1185">Reference proteome</keyword>
<evidence type="ECO:0000256" key="6">
    <source>
        <dbReference type="ARBA" id="ARBA00023136"/>
    </source>
</evidence>
<dbReference type="SUPFAM" id="SSF103473">
    <property type="entry name" value="MFS general substrate transporter"/>
    <property type="match status" value="1"/>
</dbReference>
<feature type="transmembrane region" description="Helical" evidence="7">
    <location>
        <begin position="361"/>
        <end position="378"/>
    </location>
</feature>
<evidence type="ECO:0000256" key="5">
    <source>
        <dbReference type="ARBA" id="ARBA00022989"/>
    </source>
</evidence>
<name>A0ABP8WCL4_9ACTN</name>
<feature type="transmembrane region" description="Helical" evidence="7">
    <location>
        <begin position="231"/>
        <end position="254"/>
    </location>
</feature>
<dbReference type="Proteomes" id="UP001500621">
    <property type="component" value="Unassembled WGS sequence"/>
</dbReference>
<feature type="transmembrane region" description="Helical" evidence="7">
    <location>
        <begin position="112"/>
        <end position="133"/>
    </location>
</feature>
<keyword evidence="2" id="KW-0813">Transport</keyword>
<accession>A0ABP8WCL4</accession>
<sequence>MSDAAAQPASALVDPVFRRYLAARAVGMAGATLTLVALPLLVYQRSGSAALTALVTVLETAPYLLLGLPAGALADRWRRRRVLVLTGCLSGAAMLSVPLAEVLGLLTTAQLLVVAATTATMFVFADAATFGVVPQMVGRARVASATSTLVSVGTAIGVAGPLVAGVAVTLTSPALVLGVDAAASLVSAAVLARLRWPGSEERQGSRGATRRLRSEVAEGLRFVWRHRVVRWLTVLGVGNSLAGGAAAGLLVVVGVEQLGLDADSPALGWLFAAGALGTFLGSLLLPRLQRHLGVGLITTAGYATAGGCLLLLAGAGSVAHALPVLLLMNLAMTTLIVNGIVTRQVVTPDRLQSRVGTTARLIAWGGAPLGAALGGVLAETAGTAWALRVAAACVLTSLVGAGVVGLWRFPRLAELSRPQPG</sequence>
<dbReference type="Pfam" id="PF05977">
    <property type="entry name" value="MFS_3"/>
    <property type="match status" value="1"/>
</dbReference>
<feature type="transmembrane region" description="Helical" evidence="7">
    <location>
        <begin position="145"/>
        <end position="168"/>
    </location>
</feature>
<dbReference type="PANTHER" id="PTHR23513:SF6">
    <property type="entry name" value="MAJOR FACILITATOR SUPERFAMILY ASSOCIATED DOMAIN-CONTAINING PROTEIN"/>
    <property type="match status" value="1"/>
</dbReference>
<evidence type="ECO:0000313" key="9">
    <source>
        <dbReference type="Proteomes" id="UP001500621"/>
    </source>
</evidence>
<evidence type="ECO:0000313" key="8">
    <source>
        <dbReference type="EMBL" id="GAA4686923.1"/>
    </source>
</evidence>
<protein>
    <submittedName>
        <fullName evidence="8">MFS transporter</fullName>
    </submittedName>
</protein>
<proteinExistence type="predicted"/>
<comment type="subcellular location">
    <subcellularLocation>
        <location evidence="1">Cell membrane</location>
        <topology evidence="1">Multi-pass membrane protein</topology>
    </subcellularLocation>
</comment>
<dbReference type="EMBL" id="BAABIM010000002">
    <property type="protein sequence ID" value="GAA4686923.1"/>
    <property type="molecule type" value="Genomic_DNA"/>
</dbReference>
<feature type="transmembrane region" description="Helical" evidence="7">
    <location>
        <begin position="21"/>
        <end position="43"/>
    </location>
</feature>
<feature type="transmembrane region" description="Helical" evidence="7">
    <location>
        <begin position="174"/>
        <end position="196"/>
    </location>
</feature>
<feature type="transmembrane region" description="Helical" evidence="7">
    <location>
        <begin position="49"/>
        <end position="70"/>
    </location>
</feature>
<keyword evidence="4 7" id="KW-0812">Transmembrane</keyword>
<evidence type="ECO:0000256" key="2">
    <source>
        <dbReference type="ARBA" id="ARBA00022448"/>
    </source>
</evidence>
<feature type="transmembrane region" description="Helical" evidence="7">
    <location>
        <begin position="82"/>
        <end position="100"/>
    </location>
</feature>
<feature type="transmembrane region" description="Helical" evidence="7">
    <location>
        <begin position="384"/>
        <end position="407"/>
    </location>
</feature>
<comment type="caution">
    <text evidence="8">The sequence shown here is derived from an EMBL/GenBank/DDBJ whole genome shotgun (WGS) entry which is preliminary data.</text>
</comment>
<feature type="transmembrane region" description="Helical" evidence="7">
    <location>
        <begin position="321"/>
        <end position="341"/>
    </location>
</feature>
<evidence type="ECO:0000256" key="3">
    <source>
        <dbReference type="ARBA" id="ARBA00022475"/>
    </source>
</evidence>
<reference evidence="9" key="1">
    <citation type="journal article" date="2019" name="Int. J. Syst. Evol. Microbiol.">
        <title>The Global Catalogue of Microorganisms (GCM) 10K type strain sequencing project: providing services to taxonomists for standard genome sequencing and annotation.</title>
        <authorList>
            <consortium name="The Broad Institute Genomics Platform"/>
            <consortium name="The Broad Institute Genome Sequencing Center for Infectious Disease"/>
            <person name="Wu L."/>
            <person name="Ma J."/>
        </authorList>
    </citation>
    <scope>NUCLEOTIDE SEQUENCE [LARGE SCALE GENOMIC DNA]</scope>
    <source>
        <strain evidence="9">JCM 18127</strain>
    </source>
</reference>
<organism evidence="8 9">
    <name type="scientific">Nocardioides nanhaiensis</name>
    <dbReference type="NCBI Taxonomy" id="1476871"/>
    <lineage>
        <taxon>Bacteria</taxon>
        <taxon>Bacillati</taxon>
        <taxon>Actinomycetota</taxon>
        <taxon>Actinomycetes</taxon>
        <taxon>Propionibacteriales</taxon>
        <taxon>Nocardioidaceae</taxon>
        <taxon>Nocardioides</taxon>
    </lineage>
</organism>
<evidence type="ECO:0000256" key="7">
    <source>
        <dbReference type="SAM" id="Phobius"/>
    </source>
</evidence>
<gene>
    <name evidence="8" type="ORF">GCM10023226_25900</name>
</gene>
<dbReference type="InterPro" id="IPR010290">
    <property type="entry name" value="TM_effector"/>
</dbReference>
<dbReference type="Gene3D" id="1.20.1250.20">
    <property type="entry name" value="MFS general substrate transporter like domains"/>
    <property type="match status" value="1"/>
</dbReference>
<feature type="transmembrane region" description="Helical" evidence="7">
    <location>
        <begin position="292"/>
        <end position="315"/>
    </location>
</feature>
<dbReference type="PANTHER" id="PTHR23513">
    <property type="entry name" value="INTEGRAL MEMBRANE EFFLUX PROTEIN-RELATED"/>
    <property type="match status" value="1"/>
</dbReference>
<dbReference type="InterPro" id="IPR036259">
    <property type="entry name" value="MFS_trans_sf"/>
</dbReference>
<feature type="transmembrane region" description="Helical" evidence="7">
    <location>
        <begin position="266"/>
        <end position="285"/>
    </location>
</feature>
<keyword evidence="3" id="KW-1003">Cell membrane</keyword>
<evidence type="ECO:0000256" key="4">
    <source>
        <dbReference type="ARBA" id="ARBA00022692"/>
    </source>
</evidence>
<keyword evidence="6 7" id="KW-0472">Membrane</keyword>
<dbReference type="RefSeq" id="WP_345266446.1">
    <property type="nucleotide sequence ID" value="NZ_BAABIM010000002.1"/>
</dbReference>
<evidence type="ECO:0000256" key="1">
    <source>
        <dbReference type="ARBA" id="ARBA00004651"/>
    </source>
</evidence>
<dbReference type="CDD" id="cd06173">
    <property type="entry name" value="MFS_MefA_like"/>
    <property type="match status" value="1"/>
</dbReference>